<feature type="transmembrane region" description="Helical" evidence="11">
    <location>
        <begin position="187"/>
        <end position="206"/>
    </location>
</feature>
<comment type="caution">
    <text evidence="13">The sequence shown here is derived from an EMBL/GenBank/DDBJ whole genome shotgun (WGS) entry which is preliminary data.</text>
</comment>
<evidence type="ECO:0000256" key="5">
    <source>
        <dbReference type="ARBA" id="ARBA00022692"/>
    </source>
</evidence>
<evidence type="ECO:0000256" key="10">
    <source>
        <dbReference type="ARBA" id="ARBA00023310"/>
    </source>
</evidence>
<feature type="transmembrane region" description="Helical" evidence="11">
    <location>
        <begin position="292"/>
        <end position="317"/>
    </location>
</feature>
<dbReference type="InterPro" id="IPR000568">
    <property type="entry name" value="ATP_synth_F0_asu"/>
</dbReference>
<keyword evidence="8 11" id="KW-0406">Ion transport</keyword>
<evidence type="ECO:0000256" key="4">
    <source>
        <dbReference type="ARBA" id="ARBA00022547"/>
    </source>
</evidence>
<keyword evidence="9 11" id="KW-0472">Membrane</keyword>
<evidence type="ECO:0000313" key="13">
    <source>
        <dbReference type="EMBL" id="CAG9170625.1"/>
    </source>
</evidence>
<evidence type="ECO:0000256" key="8">
    <source>
        <dbReference type="ARBA" id="ARBA00023065"/>
    </source>
</evidence>
<evidence type="ECO:0000256" key="7">
    <source>
        <dbReference type="ARBA" id="ARBA00022989"/>
    </source>
</evidence>
<keyword evidence="14" id="KW-1185">Reference proteome</keyword>
<evidence type="ECO:0000313" key="14">
    <source>
        <dbReference type="Proteomes" id="UP000701702"/>
    </source>
</evidence>
<dbReference type="CDD" id="cd00310">
    <property type="entry name" value="ATP-synt_Fo_a_6"/>
    <property type="match status" value="1"/>
</dbReference>
<protein>
    <recommendedName>
        <fullName evidence="11 12">ATP synthase subunit a</fullName>
    </recommendedName>
    <alternativeName>
        <fullName evidence="11">ATP synthase F0 sector subunit a</fullName>
    </alternativeName>
    <alternativeName>
        <fullName evidence="11">F-ATPase subunit 6</fullName>
    </alternativeName>
</protein>
<evidence type="ECO:0000256" key="3">
    <source>
        <dbReference type="ARBA" id="ARBA00022448"/>
    </source>
</evidence>
<dbReference type="HAMAP" id="MF_01393">
    <property type="entry name" value="ATP_synth_a_bact"/>
    <property type="match status" value="1"/>
</dbReference>
<dbReference type="PANTHER" id="PTHR42823:SF3">
    <property type="entry name" value="ATP SYNTHASE SUBUNIT A, CHLOROPLASTIC"/>
    <property type="match status" value="1"/>
</dbReference>
<feature type="transmembrane region" description="Helical" evidence="11">
    <location>
        <begin position="136"/>
        <end position="154"/>
    </location>
</feature>
<feature type="transmembrane region" description="Helical" evidence="11">
    <location>
        <begin position="261"/>
        <end position="285"/>
    </location>
</feature>
<dbReference type="Proteomes" id="UP000701702">
    <property type="component" value="Unassembled WGS sequence"/>
</dbReference>
<keyword evidence="3 11" id="KW-0813">Transport</keyword>
<dbReference type="NCBIfam" id="TIGR01131">
    <property type="entry name" value="ATP_synt_6_or_A"/>
    <property type="match status" value="1"/>
</dbReference>
<dbReference type="PANTHER" id="PTHR42823">
    <property type="entry name" value="ATP SYNTHASE SUBUNIT A, CHLOROPLASTIC"/>
    <property type="match status" value="1"/>
</dbReference>
<keyword evidence="6 11" id="KW-0375">Hydrogen ion transport</keyword>
<dbReference type="InterPro" id="IPR045082">
    <property type="entry name" value="ATP_syn_F0_a_bact/chloroplast"/>
</dbReference>
<keyword evidence="7 11" id="KW-1133">Transmembrane helix</keyword>
<evidence type="ECO:0000256" key="12">
    <source>
        <dbReference type="RuleBase" id="RU000483"/>
    </source>
</evidence>
<dbReference type="EMBL" id="CAJZAF010000008">
    <property type="protein sequence ID" value="CAG9170625.1"/>
    <property type="molecule type" value="Genomic_DNA"/>
</dbReference>
<dbReference type="Gene3D" id="1.20.120.220">
    <property type="entry name" value="ATP synthase, F0 complex, subunit A"/>
    <property type="match status" value="1"/>
</dbReference>
<dbReference type="SUPFAM" id="SSF81336">
    <property type="entry name" value="F1F0 ATP synthase subunit A"/>
    <property type="match status" value="1"/>
</dbReference>
<evidence type="ECO:0000256" key="2">
    <source>
        <dbReference type="ARBA" id="ARBA00006810"/>
    </source>
</evidence>
<name>A0ABM8WT11_9BURK</name>
<dbReference type="Pfam" id="PF00119">
    <property type="entry name" value="ATP-synt_A"/>
    <property type="match status" value="1"/>
</dbReference>
<comment type="similarity">
    <text evidence="2 11 12">Belongs to the ATPase A chain family.</text>
</comment>
<gene>
    <name evidence="11 13" type="primary">atpB</name>
    <name evidence="13" type="ORF">LMG23994_01986</name>
</gene>
<reference evidence="13 14" key="1">
    <citation type="submission" date="2021-08" db="EMBL/GenBank/DDBJ databases">
        <authorList>
            <person name="Peeters C."/>
        </authorList>
    </citation>
    <scope>NUCLEOTIDE SEQUENCE [LARGE SCALE GENOMIC DNA]</scope>
    <source>
        <strain evidence="13 14">LMG 23994</strain>
    </source>
</reference>
<sequence length="324" mass="35357">MAVTGHKAEGNARRVPATRQCEGAGSKISQYTVRLDMSEAIQGAEHALTPSGYIAEHLQNLNSVGGKQASVVDFSVLNYDTVFWSVLCGAIAVIFLYAAARRVTAGVPGRFQAFVEMIVEMVDDQAKGIIHGDRSWIAPLALMVFCWITMMNAVDLIPVDWVTGLNKLLGIFHIHLPHHRAVATADLNGTLGMSCSVLVLMIYYSFKIKGAGGFMHELFSAPFGAKWYLAPFNLILNIIEFLAKAVSLGMRLFGNMYAGELVFLLIALLGSIWTFSADLSALGFVGHVVAGAVWAIFHILIVLLQAFIFMMLTLVYIGQAHDHH</sequence>
<feature type="transmembrane region" description="Helical" evidence="11">
    <location>
        <begin position="82"/>
        <end position="100"/>
    </location>
</feature>
<comment type="function">
    <text evidence="11 12">Key component of the proton channel; it plays a direct role in the translocation of protons across the membrane.</text>
</comment>
<accession>A0ABM8WT11</accession>
<comment type="subcellular location">
    <subcellularLocation>
        <location evidence="11 12">Cell membrane</location>
        <topology evidence="11 12">Multi-pass membrane protein</topology>
    </subcellularLocation>
    <subcellularLocation>
        <location evidence="1">Membrane</location>
        <topology evidence="1">Multi-pass membrane protein</topology>
    </subcellularLocation>
</comment>
<dbReference type="PROSITE" id="PS00449">
    <property type="entry name" value="ATPASE_A"/>
    <property type="match status" value="1"/>
</dbReference>
<keyword evidence="11" id="KW-1003">Cell membrane</keyword>
<evidence type="ECO:0000256" key="1">
    <source>
        <dbReference type="ARBA" id="ARBA00004141"/>
    </source>
</evidence>
<organism evidence="13 14">
    <name type="scientific">Cupriavidus pinatubonensis</name>
    <dbReference type="NCBI Taxonomy" id="248026"/>
    <lineage>
        <taxon>Bacteria</taxon>
        <taxon>Pseudomonadati</taxon>
        <taxon>Pseudomonadota</taxon>
        <taxon>Betaproteobacteria</taxon>
        <taxon>Burkholderiales</taxon>
        <taxon>Burkholderiaceae</taxon>
        <taxon>Cupriavidus</taxon>
    </lineage>
</organism>
<dbReference type="NCBIfam" id="NF004477">
    <property type="entry name" value="PRK05815.1-1"/>
    <property type="match status" value="1"/>
</dbReference>
<keyword evidence="5 11" id="KW-0812">Transmembrane</keyword>
<keyword evidence="4 11" id="KW-0138">CF(0)</keyword>
<proteinExistence type="inferred from homology"/>
<dbReference type="InterPro" id="IPR023011">
    <property type="entry name" value="ATP_synth_F0_asu_AS"/>
</dbReference>
<evidence type="ECO:0000256" key="9">
    <source>
        <dbReference type="ARBA" id="ARBA00023136"/>
    </source>
</evidence>
<dbReference type="InterPro" id="IPR035908">
    <property type="entry name" value="F0_ATP_A_sf"/>
</dbReference>
<evidence type="ECO:0000256" key="11">
    <source>
        <dbReference type="HAMAP-Rule" id="MF_01393"/>
    </source>
</evidence>
<evidence type="ECO:0000256" key="6">
    <source>
        <dbReference type="ARBA" id="ARBA00022781"/>
    </source>
</evidence>
<keyword evidence="10 11" id="KW-0066">ATP synthesis</keyword>